<dbReference type="RefSeq" id="WP_189052287.1">
    <property type="nucleotide sequence ID" value="NZ_BMJQ01000028.1"/>
</dbReference>
<evidence type="ECO:0000256" key="1">
    <source>
        <dbReference type="ARBA" id="ARBA00008168"/>
    </source>
</evidence>
<evidence type="ECO:0000256" key="4">
    <source>
        <dbReference type="ARBA" id="ARBA00023306"/>
    </source>
</evidence>
<name>A0A8J2Z1Q5_9PROT</name>
<dbReference type="EMBL" id="BMJQ01000028">
    <property type="protein sequence ID" value="GGF48901.1"/>
    <property type="molecule type" value="Genomic_DNA"/>
</dbReference>
<dbReference type="SUPFAM" id="SSF55229">
    <property type="entry name" value="Cell division protein MinE topological specificity domain"/>
    <property type="match status" value="1"/>
</dbReference>
<accession>A0A8J2Z1Q5</accession>
<keyword evidence="3 6" id="KW-0132">Cell division</keyword>
<proteinExistence type="inferred from homology"/>
<evidence type="ECO:0000256" key="5">
    <source>
        <dbReference type="ARBA" id="ARBA00025265"/>
    </source>
</evidence>
<comment type="caution">
    <text evidence="7">The sequence shown here is derived from an EMBL/GenBank/DDBJ whole genome shotgun (WGS) entry which is preliminary data.</text>
</comment>
<dbReference type="Pfam" id="PF03776">
    <property type="entry name" value="MinE"/>
    <property type="match status" value="1"/>
</dbReference>
<dbReference type="NCBIfam" id="TIGR01215">
    <property type="entry name" value="minE"/>
    <property type="match status" value="1"/>
</dbReference>
<dbReference type="GO" id="GO:0051301">
    <property type="term" value="P:cell division"/>
    <property type="evidence" value="ECO:0007669"/>
    <property type="project" value="UniProtKB-KW"/>
</dbReference>
<evidence type="ECO:0000256" key="3">
    <source>
        <dbReference type="ARBA" id="ARBA00022618"/>
    </source>
</evidence>
<protein>
    <recommendedName>
        <fullName evidence="2 6">Cell division topological specificity factor</fullName>
    </recommendedName>
</protein>
<reference evidence="7" key="1">
    <citation type="journal article" date="2014" name="Int. J. Syst. Evol. Microbiol.">
        <title>Complete genome sequence of Corynebacterium casei LMG S-19264T (=DSM 44701T), isolated from a smear-ripened cheese.</title>
        <authorList>
            <consortium name="US DOE Joint Genome Institute (JGI-PGF)"/>
            <person name="Walter F."/>
            <person name="Albersmeier A."/>
            <person name="Kalinowski J."/>
            <person name="Ruckert C."/>
        </authorList>
    </citation>
    <scope>NUCLEOTIDE SEQUENCE</scope>
    <source>
        <strain evidence="7">CGMCC 1.15725</strain>
    </source>
</reference>
<dbReference type="AlphaFoldDB" id="A0A8J2Z1Q5"/>
<dbReference type="GO" id="GO:0042802">
    <property type="term" value="F:identical protein binding"/>
    <property type="evidence" value="ECO:0007669"/>
    <property type="project" value="UniProtKB-ARBA"/>
</dbReference>
<reference evidence="7" key="2">
    <citation type="submission" date="2020-09" db="EMBL/GenBank/DDBJ databases">
        <authorList>
            <person name="Sun Q."/>
            <person name="Zhou Y."/>
        </authorList>
    </citation>
    <scope>NUCLEOTIDE SEQUENCE</scope>
    <source>
        <strain evidence="7">CGMCC 1.15725</strain>
    </source>
</reference>
<keyword evidence="4 6" id="KW-0131">Cell cycle</keyword>
<dbReference type="FunFam" id="3.30.1070.10:FF:000001">
    <property type="entry name" value="Cell division topological specificity factor"/>
    <property type="match status" value="1"/>
</dbReference>
<gene>
    <name evidence="6" type="primary">minE</name>
    <name evidence="7" type="ORF">GCM10011611_64110</name>
</gene>
<comment type="similarity">
    <text evidence="1 6">Belongs to the MinE family.</text>
</comment>
<dbReference type="NCBIfam" id="NF001422">
    <property type="entry name" value="PRK00296.1"/>
    <property type="match status" value="1"/>
</dbReference>
<dbReference type="InterPro" id="IPR036707">
    <property type="entry name" value="MinE_sf"/>
</dbReference>
<keyword evidence="8" id="KW-1185">Reference proteome</keyword>
<evidence type="ECO:0000313" key="8">
    <source>
        <dbReference type="Proteomes" id="UP000646365"/>
    </source>
</evidence>
<evidence type="ECO:0000256" key="6">
    <source>
        <dbReference type="HAMAP-Rule" id="MF_00262"/>
    </source>
</evidence>
<dbReference type="Proteomes" id="UP000646365">
    <property type="component" value="Unassembled WGS sequence"/>
</dbReference>
<sequence length="109" mass="12013">MSILERLFRKRNDSASVAKERLQIVLAHERASRTAPDFLPLLQKELLSVIAKYLEVDDEMIKIALEKAGEVSVLEINVELDKARVKKTLPVVGGEAKSTDTTKPATVGA</sequence>
<evidence type="ECO:0000313" key="7">
    <source>
        <dbReference type="EMBL" id="GGF48901.1"/>
    </source>
</evidence>
<organism evidence="7 8">
    <name type="scientific">Aliidongia dinghuensis</name>
    <dbReference type="NCBI Taxonomy" id="1867774"/>
    <lineage>
        <taxon>Bacteria</taxon>
        <taxon>Pseudomonadati</taxon>
        <taxon>Pseudomonadota</taxon>
        <taxon>Alphaproteobacteria</taxon>
        <taxon>Rhodospirillales</taxon>
        <taxon>Dongiaceae</taxon>
        <taxon>Aliidongia</taxon>
    </lineage>
</organism>
<comment type="function">
    <text evidence="5 6">Prevents the cell division inhibition by proteins MinC and MinD at internal division sites while permitting inhibition at polar sites. This ensures cell division at the proper site by restricting the formation of a division septum at the midpoint of the long axis of the cell.</text>
</comment>
<dbReference type="InterPro" id="IPR005527">
    <property type="entry name" value="MinE"/>
</dbReference>
<evidence type="ECO:0000256" key="2">
    <source>
        <dbReference type="ARBA" id="ARBA00020112"/>
    </source>
</evidence>
<dbReference type="GO" id="GO:0032955">
    <property type="term" value="P:regulation of division septum assembly"/>
    <property type="evidence" value="ECO:0007669"/>
    <property type="project" value="InterPro"/>
</dbReference>
<dbReference type="Gene3D" id="3.30.1070.10">
    <property type="entry name" value="Cell division topological specificity factor MinE"/>
    <property type="match status" value="1"/>
</dbReference>
<dbReference type="HAMAP" id="MF_00262">
    <property type="entry name" value="MinE"/>
    <property type="match status" value="1"/>
</dbReference>